<dbReference type="GO" id="GO:0005576">
    <property type="term" value="C:extracellular region"/>
    <property type="evidence" value="ECO:0007669"/>
    <property type="project" value="InterPro"/>
</dbReference>
<dbReference type="InterPro" id="IPR001283">
    <property type="entry name" value="CRISP-related"/>
</dbReference>
<evidence type="ECO:0000256" key="1">
    <source>
        <dbReference type="SAM" id="MobiDB-lite"/>
    </source>
</evidence>
<keyword evidence="4" id="KW-1185">Reference proteome</keyword>
<evidence type="ECO:0000313" key="4">
    <source>
        <dbReference type="Proteomes" id="UP001249851"/>
    </source>
</evidence>
<feature type="domain" description="SCP" evidence="2">
    <location>
        <begin position="181"/>
        <end position="322"/>
    </location>
</feature>
<dbReference type="Proteomes" id="UP001249851">
    <property type="component" value="Unassembled WGS sequence"/>
</dbReference>
<dbReference type="InterPro" id="IPR018244">
    <property type="entry name" value="Allrgn_V5/Tpx1_CS"/>
</dbReference>
<dbReference type="SUPFAM" id="SSF55797">
    <property type="entry name" value="PR-1-like"/>
    <property type="match status" value="1"/>
</dbReference>
<gene>
    <name evidence="3" type="ORF">P5673_017656</name>
</gene>
<organism evidence="3 4">
    <name type="scientific">Acropora cervicornis</name>
    <name type="common">Staghorn coral</name>
    <dbReference type="NCBI Taxonomy" id="6130"/>
    <lineage>
        <taxon>Eukaryota</taxon>
        <taxon>Metazoa</taxon>
        <taxon>Cnidaria</taxon>
        <taxon>Anthozoa</taxon>
        <taxon>Hexacorallia</taxon>
        <taxon>Scleractinia</taxon>
        <taxon>Astrocoeniina</taxon>
        <taxon>Acroporidae</taxon>
        <taxon>Acropora</taxon>
    </lineage>
</organism>
<dbReference type="PANTHER" id="PTHR10334">
    <property type="entry name" value="CYSTEINE-RICH SECRETORY PROTEIN-RELATED"/>
    <property type="match status" value="1"/>
</dbReference>
<dbReference type="SMART" id="SM00198">
    <property type="entry name" value="SCP"/>
    <property type="match status" value="1"/>
</dbReference>
<dbReference type="Pfam" id="PF00188">
    <property type="entry name" value="CAP"/>
    <property type="match status" value="1"/>
</dbReference>
<sequence>MPFAQLYEYCCEVISDLAPVSCEHADCSRLPAGFSPNVFDFKQSCRRKGKLAFLKRWKVALNLSKFFCQAVELFKKFTVSGNGIQGIGSYTVINGQTKISLELDLGAPSDKPDDSKSAGITSLPGNSGPNTSQPPGTGTSTSTPSGPKPSTPQAQGIGAMSPFPPESKPTVEPSLTLEDNLFIDAMVEAHNELRSVHFSPPIQKNLTMSQAAKGFAQILADKQDLFHSPLVDRPNQGESLAMGCTTGGGEAITAAEAVKKWYEEACFHNFSIHAFQNGSGHFSQLVWKATEVIGVGKAFGEKWGMNCTFIVARYFPKGNVDTIMAFMENVGNGTFDPIAYNCSALKSGANGAIGNADAAQAHLKDDNRMTKKPLGYPGNREEYKLPYKNTDHLGNREEYKLPHEDTYFPGNREGYKFPYQNANIHRYKELYYKKPNVLNSYQEPLSYVKAPQDFQSSSPLVSRYQGYALSNRGYRLPHFISKYENEYQTRLRSAIPRAKIPHSNVIVKSGNKVFWFIS</sequence>
<evidence type="ECO:0000259" key="2">
    <source>
        <dbReference type="SMART" id="SM00198"/>
    </source>
</evidence>
<dbReference type="InterPro" id="IPR035940">
    <property type="entry name" value="CAP_sf"/>
</dbReference>
<dbReference type="EMBL" id="JARQWQ010000039">
    <property type="protein sequence ID" value="KAK2559585.1"/>
    <property type="molecule type" value="Genomic_DNA"/>
</dbReference>
<dbReference type="Gene3D" id="3.40.33.10">
    <property type="entry name" value="CAP"/>
    <property type="match status" value="1"/>
</dbReference>
<dbReference type="InterPro" id="IPR014044">
    <property type="entry name" value="CAP_dom"/>
</dbReference>
<feature type="compositionally biased region" description="Low complexity" evidence="1">
    <location>
        <begin position="127"/>
        <end position="145"/>
    </location>
</feature>
<dbReference type="AlphaFoldDB" id="A0AAD9QEV1"/>
<protein>
    <submittedName>
        <fullName evidence="3">Golgi-associated plant pathogenesis-related protein 1</fullName>
    </submittedName>
</protein>
<comment type="caution">
    <text evidence="3">The sequence shown here is derived from an EMBL/GenBank/DDBJ whole genome shotgun (WGS) entry which is preliminary data.</text>
</comment>
<reference evidence="3" key="2">
    <citation type="journal article" date="2023" name="Science">
        <title>Genomic signatures of disease resistance in endangered staghorn corals.</title>
        <authorList>
            <person name="Vollmer S.V."/>
            <person name="Selwyn J.D."/>
            <person name="Despard B.A."/>
            <person name="Roesel C.L."/>
        </authorList>
    </citation>
    <scope>NUCLEOTIDE SEQUENCE</scope>
    <source>
        <strain evidence="3">K2</strain>
    </source>
</reference>
<accession>A0AAD9QEV1</accession>
<dbReference type="InterPro" id="IPR034113">
    <property type="entry name" value="SCP_GAPR1-like"/>
</dbReference>
<feature type="region of interest" description="Disordered" evidence="1">
    <location>
        <begin position="104"/>
        <end position="172"/>
    </location>
</feature>
<proteinExistence type="predicted"/>
<reference evidence="3" key="1">
    <citation type="journal article" date="2023" name="G3 (Bethesda)">
        <title>Whole genome assembly and annotation of the endangered Caribbean coral Acropora cervicornis.</title>
        <authorList>
            <person name="Selwyn J.D."/>
            <person name="Vollmer S.V."/>
        </authorList>
    </citation>
    <scope>NUCLEOTIDE SEQUENCE</scope>
    <source>
        <strain evidence="3">K2</strain>
    </source>
</reference>
<name>A0AAD9QEV1_ACRCE</name>
<evidence type="ECO:0000313" key="3">
    <source>
        <dbReference type="EMBL" id="KAK2559585.1"/>
    </source>
</evidence>
<dbReference type="PROSITE" id="PS01009">
    <property type="entry name" value="CRISP_1"/>
    <property type="match status" value="1"/>
</dbReference>
<dbReference type="CDD" id="cd05382">
    <property type="entry name" value="CAP_GAPR1-like"/>
    <property type="match status" value="1"/>
</dbReference>